<accession>A0A1D8N6V7</accession>
<dbReference type="Proteomes" id="UP000182444">
    <property type="component" value="Chromosome 1B"/>
</dbReference>
<organism evidence="1 2">
    <name type="scientific">Yarrowia lipolytica</name>
    <name type="common">Candida lipolytica</name>
    <dbReference type="NCBI Taxonomy" id="4952"/>
    <lineage>
        <taxon>Eukaryota</taxon>
        <taxon>Fungi</taxon>
        <taxon>Dikarya</taxon>
        <taxon>Ascomycota</taxon>
        <taxon>Saccharomycotina</taxon>
        <taxon>Dipodascomycetes</taxon>
        <taxon>Dipodascales</taxon>
        <taxon>Dipodascales incertae sedis</taxon>
        <taxon>Yarrowia</taxon>
    </lineage>
</organism>
<gene>
    <name evidence="1" type="ORF">YALI1_B09929g</name>
</gene>
<name>A0A1D8N6V7_YARLL</name>
<dbReference type="VEuPathDB" id="FungiDB:YALI1_B09929g"/>
<dbReference type="GeneID" id="94582678"/>
<evidence type="ECO:0000313" key="2">
    <source>
        <dbReference type="Proteomes" id="UP000182444"/>
    </source>
</evidence>
<reference evidence="1 2" key="1">
    <citation type="journal article" date="2016" name="PLoS ONE">
        <title>Sequence Assembly of Yarrowia lipolytica Strain W29/CLIB89 Shows Transposable Element Diversity.</title>
        <authorList>
            <person name="Magnan C."/>
            <person name="Yu J."/>
            <person name="Chang I."/>
            <person name="Jahn E."/>
            <person name="Kanomata Y."/>
            <person name="Wu J."/>
            <person name="Zeller M."/>
            <person name="Oakes M."/>
            <person name="Baldi P."/>
            <person name="Sandmeyer S."/>
        </authorList>
    </citation>
    <scope>NUCLEOTIDE SEQUENCE [LARGE SCALE GENOMIC DNA]</scope>
    <source>
        <strain evidence="2">CLIB89(W29)</strain>
    </source>
</reference>
<dbReference type="RefSeq" id="XP_068138123.1">
    <property type="nucleotide sequence ID" value="XM_068282022.1"/>
</dbReference>
<dbReference type="EMBL" id="CP017554">
    <property type="protein sequence ID" value="AOW01365.1"/>
    <property type="molecule type" value="Genomic_DNA"/>
</dbReference>
<evidence type="ECO:0000313" key="1">
    <source>
        <dbReference type="EMBL" id="AOW01365.1"/>
    </source>
</evidence>
<dbReference type="AlphaFoldDB" id="A0A1D8N6V7"/>
<proteinExistence type="predicted"/>
<sequence length="84" mass="9766">MKWHILVTQLSNRLLSTPLDLLWCFPSTKLVQTESDSTEQENSKVQREQTECFTEPIPPIRTKSCAKQFMNDDETTPHLLTIFV</sequence>
<protein>
    <submittedName>
        <fullName evidence="1">Uncharacterized protein</fullName>
    </submittedName>
</protein>